<dbReference type="Proteomes" id="UP000247345">
    <property type="component" value="Unassembled WGS sequence"/>
</dbReference>
<reference evidence="2 3" key="1">
    <citation type="submission" date="2016-12" db="EMBL/GenBank/DDBJ databases">
        <title>Trade-off between light-utilization and light-protection in marine flavobacteria.</title>
        <authorList>
            <person name="Kumagai Y."/>
            <person name="Yoshizawa S."/>
            <person name="Kogure K."/>
            <person name="Iwasaki W."/>
        </authorList>
    </citation>
    <scope>NUCLEOTIDE SEQUENCE [LARGE SCALE GENOMIC DNA]</scope>
    <source>
        <strain evidence="2 3">KCTC 12100</strain>
    </source>
</reference>
<evidence type="ECO:0000313" key="3">
    <source>
        <dbReference type="Proteomes" id="UP000247345"/>
    </source>
</evidence>
<keyword evidence="1" id="KW-0732">Signal</keyword>
<dbReference type="EMBL" id="MSCK01000001">
    <property type="protein sequence ID" value="PQJ71933.1"/>
    <property type="molecule type" value="Genomic_DNA"/>
</dbReference>
<evidence type="ECO:0000256" key="1">
    <source>
        <dbReference type="SAM" id="SignalP"/>
    </source>
</evidence>
<protein>
    <recommendedName>
        <fullName evidence="4">Lipoprotein</fullName>
    </recommendedName>
</protein>
<feature type="signal peptide" evidence="1">
    <location>
        <begin position="1"/>
        <end position="24"/>
    </location>
</feature>
<organism evidence="2 3">
    <name type="scientific">Polaribacter butkevichii</name>
    <dbReference type="NCBI Taxonomy" id="218490"/>
    <lineage>
        <taxon>Bacteria</taxon>
        <taxon>Pseudomonadati</taxon>
        <taxon>Bacteroidota</taxon>
        <taxon>Flavobacteriia</taxon>
        <taxon>Flavobacteriales</taxon>
        <taxon>Flavobacteriaceae</taxon>
    </lineage>
</organism>
<evidence type="ECO:0008006" key="4">
    <source>
        <dbReference type="Google" id="ProtNLM"/>
    </source>
</evidence>
<proteinExistence type="predicted"/>
<dbReference type="AlphaFoldDB" id="A0A2P6CAJ9"/>
<comment type="caution">
    <text evidence="2">The sequence shown here is derived from an EMBL/GenBank/DDBJ whole genome shotgun (WGS) entry which is preliminary data.</text>
</comment>
<sequence>MKMKNVKRVLVLLLTVLLFNVSCSSDNNDGVDGICEEYSAEFQTTLKKYSDAYKLQYENPSTVNCNNVKKEAQNVINFLEKLKECIPASEKESVNELIADLKETLTESCEEN</sequence>
<name>A0A2P6CAJ9_9FLAO</name>
<evidence type="ECO:0000313" key="2">
    <source>
        <dbReference type="EMBL" id="PQJ71933.1"/>
    </source>
</evidence>
<feature type="chain" id="PRO_5015107009" description="Lipoprotein" evidence="1">
    <location>
        <begin position="25"/>
        <end position="112"/>
    </location>
</feature>
<keyword evidence="3" id="KW-1185">Reference proteome</keyword>
<accession>A0A2P6CAJ9</accession>
<gene>
    <name evidence="2" type="ORF">BTO14_01100</name>
</gene>